<evidence type="ECO:0000313" key="2">
    <source>
        <dbReference type="EMBL" id="KEZ42494.1"/>
    </source>
</evidence>
<protein>
    <recommendedName>
        <fullName evidence="1">Heterokaryon incompatibility domain-containing protein</fullName>
    </recommendedName>
</protein>
<reference evidence="2 3" key="1">
    <citation type="journal article" date="2014" name="Genome Announc.">
        <title>Draft genome sequence of the pathogenic fungus Scedosporium apiospermum.</title>
        <authorList>
            <person name="Vandeputte P."/>
            <person name="Ghamrawi S."/>
            <person name="Rechenmann M."/>
            <person name="Iltis A."/>
            <person name="Giraud S."/>
            <person name="Fleury M."/>
            <person name="Thornton C."/>
            <person name="Delhaes L."/>
            <person name="Meyer W."/>
            <person name="Papon N."/>
            <person name="Bouchara J.P."/>
        </authorList>
    </citation>
    <scope>NUCLEOTIDE SEQUENCE [LARGE SCALE GENOMIC DNA]</scope>
    <source>
        <strain evidence="2 3">IHEM 14462</strain>
    </source>
</reference>
<accession>A0A084G582</accession>
<dbReference type="InterPro" id="IPR010730">
    <property type="entry name" value="HET"/>
</dbReference>
<dbReference type="EMBL" id="JOWA01000099">
    <property type="protein sequence ID" value="KEZ42494.1"/>
    <property type="molecule type" value="Genomic_DNA"/>
</dbReference>
<dbReference type="KEGG" id="sapo:SAPIO_CDS5705"/>
<dbReference type="PANTHER" id="PTHR33112:SF13">
    <property type="entry name" value="HETEROKARYON INCOMPATIBILITY DOMAIN-CONTAINING PROTEIN"/>
    <property type="match status" value="1"/>
</dbReference>
<dbReference type="VEuPathDB" id="FungiDB:SAPIO_CDS5705"/>
<dbReference type="OrthoDB" id="5014044at2759"/>
<dbReference type="RefSeq" id="XP_016642293.1">
    <property type="nucleotide sequence ID" value="XM_016787978.1"/>
</dbReference>
<name>A0A084G582_PSEDA</name>
<dbReference type="GeneID" id="27724777"/>
<dbReference type="OMA" id="WIAGCEA"/>
<dbReference type="Pfam" id="PF06985">
    <property type="entry name" value="HET"/>
    <property type="match status" value="1"/>
</dbReference>
<comment type="caution">
    <text evidence="2">The sequence shown here is derived from an EMBL/GenBank/DDBJ whole genome shotgun (WGS) entry which is preliminary data.</text>
</comment>
<dbReference type="PANTHER" id="PTHR33112">
    <property type="entry name" value="DOMAIN PROTEIN, PUTATIVE-RELATED"/>
    <property type="match status" value="1"/>
</dbReference>
<dbReference type="AlphaFoldDB" id="A0A084G582"/>
<dbReference type="Proteomes" id="UP000028545">
    <property type="component" value="Unassembled WGS sequence"/>
</dbReference>
<sequence length="363" mass="40900">MKPTASGPKVLLGDLLQSAEAGCPGCGVLVKAIRHHAPEQIRSPEPFELRMYEERGFLILAVVSRNPPYTKARGEDQTRQTRQTLIELFSQDYESCLWSLIPTMHDVPHPESVSSPELLSQARQWIAGCEASHAACVSPLSFSLPKRLVQIQRSPRGKHDKFSLRLLETKPGDIDRYVCLSHSRCMNPIITTQRRNVDLHYAAIPWDSLPKTFQDAIQFVFELGIGLIWIDCLCVVQDDDADRREEAAKMPAYYWNSYFTLGAASGADSSAGLLRRGVGEGTTLQIAATDERTSKRFYITARKPLTHQFETIDNEKERLLSTRFLRFGPQELIWECRQTTDCQCGGVAQKSEAQFQSNAALRR</sequence>
<proteinExistence type="predicted"/>
<dbReference type="HOGENOM" id="CLU_763242_0_0_1"/>
<keyword evidence="3" id="KW-1185">Reference proteome</keyword>
<evidence type="ECO:0000313" key="3">
    <source>
        <dbReference type="Proteomes" id="UP000028545"/>
    </source>
</evidence>
<feature type="domain" description="Heterokaryon incompatibility" evidence="1">
    <location>
        <begin position="177"/>
        <end position="288"/>
    </location>
</feature>
<gene>
    <name evidence="2" type="ORF">SAPIO_CDS5705</name>
</gene>
<evidence type="ECO:0000259" key="1">
    <source>
        <dbReference type="Pfam" id="PF06985"/>
    </source>
</evidence>
<organism evidence="2 3">
    <name type="scientific">Pseudallescheria apiosperma</name>
    <name type="common">Scedosporium apiospermum</name>
    <dbReference type="NCBI Taxonomy" id="563466"/>
    <lineage>
        <taxon>Eukaryota</taxon>
        <taxon>Fungi</taxon>
        <taxon>Dikarya</taxon>
        <taxon>Ascomycota</taxon>
        <taxon>Pezizomycotina</taxon>
        <taxon>Sordariomycetes</taxon>
        <taxon>Hypocreomycetidae</taxon>
        <taxon>Microascales</taxon>
        <taxon>Microascaceae</taxon>
        <taxon>Scedosporium</taxon>
    </lineage>
</organism>